<proteinExistence type="predicted"/>
<sequence length="154" mass="16801">MVHLSPLPGAVSLRLEGQGLFSKRVRAPRGLREGLVPGLYRVVLHPRTDREGFLTGLHLAHRELLSPAPVGEAPGEPLRFLLLGEWLGAWAGLGRVRVVPGPKEEPETRPFVLRFLLRRPHLAPAPGGLVLALGRVERGRLVGEAFPLTPRALP</sequence>
<comment type="caution">
    <text evidence="1">The sequence shown here is derived from an EMBL/GenBank/DDBJ whole genome shotgun (WGS) entry which is preliminary data.</text>
</comment>
<dbReference type="EMBL" id="LHCI01000094">
    <property type="protein sequence ID" value="KOX91209.1"/>
    <property type="molecule type" value="Genomic_DNA"/>
</dbReference>
<reference evidence="1 2" key="1">
    <citation type="submission" date="2015-07" db="EMBL/GenBank/DDBJ databases">
        <authorList>
            <person name="Noorani M."/>
        </authorList>
    </citation>
    <scope>NUCLEOTIDE SEQUENCE [LARGE SCALE GENOMIC DNA]</scope>
    <source>
        <strain evidence="2">ATCC 25104 / DSM 625 / JCM 10724 / NBRC 103206 / NCIMB 11243 / YT-1</strain>
    </source>
</reference>
<evidence type="ECO:0000313" key="1">
    <source>
        <dbReference type="EMBL" id="KOX91209.1"/>
    </source>
</evidence>
<protein>
    <submittedName>
        <fullName evidence="1">Uncharacterized protein</fullName>
    </submittedName>
</protein>
<gene>
    <name evidence="1" type="ORF">BVI061214_00078</name>
</gene>
<name>A0A0M9AFZ0_THEAQ</name>
<accession>A0A0M9AFZ0</accession>
<evidence type="ECO:0000313" key="2">
    <source>
        <dbReference type="Proteomes" id="UP000037685"/>
    </source>
</evidence>
<dbReference type="Proteomes" id="UP000037685">
    <property type="component" value="Unassembled WGS sequence"/>
</dbReference>
<dbReference type="AlphaFoldDB" id="A0A0M9AFZ0"/>
<organism evidence="1 2">
    <name type="scientific">Thermus aquaticus</name>
    <dbReference type="NCBI Taxonomy" id="271"/>
    <lineage>
        <taxon>Bacteria</taxon>
        <taxon>Thermotogati</taxon>
        <taxon>Deinococcota</taxon>
        <taxon>Deinococci</taxon>
        <taxon>Thermales</taxon>
        <taxon>Thermaceae</taxon>
        <taxon>Thermus</taxon>
    </lineage>
</organism>
<dbReference type="PATRIC" id="fig|271.14.peg.149"/>